<keyword evidence="4" id="KW-0934">Plastid</keyword>
<dbReference type="InterPro" id="IPR001750">
    <property type="entry name" value="ND/Mrp_TM"/>
</dbReference>
<evidence type="ECO:0000256" key="9">
    <source>
        <dbReference type="ARBA" id="ARBA00023136"/>
    </source>
</evidence>
<evidence type="ECO:0000256" key="8">
    <source>
        <dbReference type="ARBA" id="ARBA00023027"/>
    </source>
</evidence>
<comment type="subcellular location">
    <subcellularLocation>
        <location evidence="1">Membrane</location>
        <topology evidence="1">Multi-pass membrane protein</topology>
    </subcellularLocation>
    <subcellularLocation>
        <location evidence="2">Plastid</location>
        <location evidence="2">Chloroplast thylakoid membrane</location>
    </subcellularLocation>
</comment>
<evidence type="ECO:0000256" key="5">
    <source>
        <dbReference type="ARBA" id="ARBA00022692"/>
    </source>
</evidence>
<dbReference type="GO" id="GO:0016491">
    <property type="term" value="F:oxidoreductase activity"/>
    <property type="evidence" value="ECO:0007669"/>
    <property type="project" value="UniProtKB-KW"/>
</dbReference>
<feature type="transmembrane region" description="Helical" evidence="12">
    <location>
        <begin position="62"/>
        <end position="83"/>
    </location>
</feature>
<sequence>MSEQYRIIEYSLIILFVLIGGVFLMSSSDLISIFLSLELQSYALYILCVIYRDSERATSGGLTYFLLGGLSSCFILLAFGLLYGNSGNTGYDGLYTITNISSVKDNVVNSLESLLASLYQSYYLNFSLTIIPDVYDAIPTIVTTFVAVFAKISILVLLLELVHFTTNYFSPYADLVNNQENSFFNFS</sequence>
<dbReference type="EC" id="1.6.5.11" evidence="14"/>
<organism evidence="14 15">
    <name type="scientific">Handroanthus impetiginosus</name>
    <dbReference type="NCBI Taxonomy" id="429701"/>
    <lineage>
        <taxon>Eukaryota</taxon>
        <taxon>Viridiplantae</taxon>
        <taxon>Streptophyta</taxon>
        <taxon>Embryophyta</taxon>
        <taxon>Tracheophyta</taxon>
        <taxon>Spermatophyta</taxon>
        <taxon>Magnoliopsida</taxon>
        <taxon>eudicotyledons</taxon>
        <taxon>Gunneridae</taxon>
        <taxon>Pentapetalae</taxon>
        <taxon>asterids</taxon>
        <taxon>lamiids</taxon>
        <taxon>Lamiales</taxon>
        <taxon>Bignoniaceae</taxon>
        <taxon>Crescentiina</taxon>
        <taxon>Tabebuia alliance</taxon>
        <taxon>Handroanthus</taxon>
    </lineage>
</organism>
<comment type="catalytic activity">
    <reaction evidence="10">
        <text>a plastoquinone + NADPH + (n+1) H(+)(in) = a plastoquinol + NADP(+) + n H(+)(out)</text>
        <dbReference type="Rhea" id="RHEA:42612"/>
        <dbReference type="Rhea" id="RHEA-COMP:9561"/>
        <dbReference type="Rhea" id="RHEA-COMP:9562"/>
        <dbReference type="ChEBI" id="CHEBI:15378"/>
        <dbReference type="ChEBI" id="CHEBI:17757"/>
        <dbReference type="ChEBI" id="CHEBI:57783"/>
        <dbReference type="ChEBI" id="CHEBI:58349"/>
        <dbReference type="ChEBI" id="CHEBI:62192"/>
    </reaction>
</comment>
<dbReference type="EMBL" id="NKXS01010817">
    <property type="protein sequence ID" value="PIM97140.1"/>
    <property type="molecule type" value="Genomic_DNA"/>
</dbReference>
<comment type="catalytic activity">
    <reaction evidence="11">
        <text>a plastoquinone + NADH + (n+1) H(+)(in) = a plastoquinol + NAD(+) + n H(+)(out)</text>
        <dbReference type="Rhea" id="RHEA:42608"/>
        <dbReference type="Rhea" id="RHEA-COMP:9561"/>
        <dbReference type="Rhea" id="RHEA-COMP:9562"/>
        <dbReference type="ChEBI" id="CHEBI:15378"/>
        <dbReference type="ChEBI" id="CHEBI:17757"/>
        <dbReference type="ChEBI" id="CHEBI:57540"/>
        <dbReference type="ChEBI" id="CHEBI:57945"/>
        <dbReference type="ChEBI" id="CHEBI:62192"/>
    </reaction>
</comment>
<gene>
    <name evidence="14" type="ORF">CDL12_30392</name>
</gene>
<reference evidence="15" key="1">
    <citation type="journal article" date="2018" name="Gigascience">
        <title>Genome assembly of the Pink Ipe (Handroanthus impetiginosus, Bignoniaceae), a highly valued, ecologically keystone Neotropical timber forest tree.</title>
        <authorList>
            <person name="Silva-Junior O.B."/>
            <person name="Grattapaglia D."/>
            <person name="Novaes E."/>
            <person name="Collevatti R.G."/>
        </authorList>
    </citation>
    <scope>NUCLEOTIDE SEQUENCE [LARGE SCALE GENOMIC DNA]</scope>
    <source>
        <strain evidence="15">cv. UFG-1</strain>
    </source>
</reference>
<evidence type="ECO:0000256" key="3">
    <source>
        <dbReference type="ARBA" id="ARBA00022448"/>
    </source>
</evidence>
<name>A0A2G9FVN7_9LAMI</name>
<dbReference type="OrthoDB" id="4092844at2759"/>
<keyword evidence="14" id="KW-0560">Oxidoreductase</keyword>
<evidence type="ECO:0000256" key="4">
    <source>
        <dbReference type="ARBA" id="ARBA00022640"/>
    </source>
</evidence>
<dbReference type="GO" id="GO:0009535">
    <property type="term" value="C:chloroplast thylakoid membrane"/>
    <property type="evidence" value="ECO:0007669"/>
    <property type="project" value="UniProtKB-SubCell"/>
</dbReference>
<feature type="domain" description="NADH:quinone oxidoreductase/Mrp antiporter transmembrane" evidence="13">
    <location>
        <begin position="27"/>
        <end position="164"/>
    </location>
</feature>
<accession>A0A2G9FVN7</accession>
<evidence type="ECO:0000256" key="7">
    <source>
        <dbReference type="ARBA" id="ARBA00022989"/>
    </source>
</evidence>
<keyword evidence="7 12" id="KW-1133">Transmembrane helix</keyword>
<keyword evidence="5 12" id="KW-0812">Transmembrane</keyword>
<feature type="transmembrane region" description="Helical" evidence="12">
    <location>
        <begin position="137"/>
        <end position="159"/>
    </location>
</feature>
<evidence type="ECO:0000256" key="11">
    <source>
        <dbReference type="ARBA" id="ARBA00048026"/>
    </source>
</evidence>
<dbReference type="Proteomes" id="UP000231279">
    <property type="component" value="Unassembled WGS sequence"/>
</dbReference>
<evidence type="ECO:0000256" key="2">
    <source>
        <dbReference type="ARBA" id="ARBA00004334"/>
    </source>
</evidence>
<feature type="transmembrane region" description="Helical" evidence="12">
    <location>
        <begin position="7"/>
        <end position="25"/>
    </location>
</feature>
<keyword evidence="8" id="KW-0520">NAD</keyword>
<keyword evidence="9 12" id="KW-0472">Membrane</keyword>
<proteinExistence type="predicted"/>
<dbReference type="PANTHER" id="PTHR22773">
    <property type="entry name" value="NADH DEHYDROGENASE"/>
    <property type="match status" value="1"/>
</dbReference>
<dbReference type="Pfam" id="PF00361">
    <property type="entry name" value="Proton_antipo_M"/>
    <property type="match status" value="1"/>
</dbReference>
<evidence type="ECO:0000256" key="6">
    <source>
        <dbReference type="ARBA" id="ARBA00022967"/>
    </source>
</evidence>
<evidence type="ECO:0000313" key="15">
    <source>
        <dbReference type="Proteomes" id="UP000231279"/>
    </source>
</evidence>
<evidence type="ECO:0000313" key="14">
    <source>
        <dbReference type="EMBL" id="PIM97140.1"/>
    </source>
</evidence>
<evidence type="ECO:0000256" key="12">
    <source>
        <dbReference type="SAM" id="Phobius"/>
    </source>
</evidence>
<evidence type="ECO:0000259" key="13">
    <source>
        <dbReference type="Pfam" id="PF00361"/>
    </source>
</evidence>
<feature type="transmembrane region" description="Helical" evidence="12">
    <location>
        <begin position="31"/>
        <end position="50"/>
    </location>
</feature>
<comment type="caution">
    <text evidence="14">The sequence shown here is derived from an EMBL/GenBank/DDBJ whole genome shotgun (WGS) entry which is preliminary data.</text>
</comment>
<keyword evidence="6" id="KW-1278">Translocase</keyword>
<protein>
    <submittedName>
        <fullName evidence="14">NADH dehydrogenase (Quinone)</fullName>
        <ecNumber evidence="14">1.6.5.11</ecNumber>
    </submittedName>
</protein>
<evidence type="ECO:0000256" key="1">
    <source>
        <dbReference type="ARBA" id="ARBA00004141"/>
    </source>
</evidence>
<dbReference type="AlphaFoldDB" id="A0A2G9FVN7"/>
<keyword evidence="3" id="KW-0813">Transport</keyword>
<dbReference type="STRING" id="429701.A0A2G9FVN7"/>
<evidence type="ECO:0000256" key="10">
    <source>
        <dbReference type="ARBA" id="ARBA00047726"/>
    </source>
</evidence>
<keyword evidence="15" id="KW-1185">Reference proteome</keyword>